<evidence type="ECO:0000256" key="4">
    <source>
        <dbReference type="ARBA" id="ARBA00023163"/>
    </source>
</evidence>
<reference evidence="7 8" key="1">
    <citation type="submission" date="2019-07" db="EMBL/GenBank/DDBJ databases">
        <authorList>
            <person name="Huq M.A."/>
        </authorList>
    </citation>
    <scope>NUCLEOTIDE SEQUENCE [LARGE SCALE GENOMIC DNA]</scope>
    <source>
        <strain evidence="7 8">MAH-3</strain>
    </source>
</reference>
<dbReference type="InterPro" id="IPR036388">
    <property type="entry name" value="WH-like_DNA-bd_sf"/>
</dbReference>
<dbReference type="InterPro" id="IPR039425">
    <property type="entry name" value="RNA_pol_sigma-70-like"/>
</dbReference>
<dbReference type="Gene3D" id="1.10.1740.10">
    <property type="match status" value="1"/>
</dbReference>
<dbReference type="Proteomes" id="UP000316008">
    <property type="component" value="Unassembled WGS sequence"/>
</dbReference>
<comment type="similarity">
    <text evidence="1">Belongs to the sigma-70 factor family. ECF subfamily.</text>
</comment>
<dbReference type="Pfam" id="PF04542">
    <property type="entry name" value="Sigma70_r2"/>
    <property type="match status" value="1"/>
</dbReference>
<dbReference type="SUPFAM" id="SSF88946">
    <property type="entry name" value="Sigma2 domain of RNA polymerase sigma factors"/>
    <property type="match status" value="1"/>
</dbReference>
<evidence type="ECO:0000313" key="7">
    <source>
        <dbReference type="EMBL" id="TSJ45600.1"/>
    </source>
</evidence>
<keyword evidence="4" id="KW-0804">Transcription</keyword>
<protein>
    <submittedName>
        <fullName evidence="7">Sigma-70 family RNA polymerase sigma factor</fullName>
    </submittedName>
</protein>
<dbReference type="GO" id="GO:0003677">
    <property type="term" value="F:DNA binding"/>
    <property type="evidence" value="ECO:0007669"/>
    <property type="project" value="InterPro"/>
</dbReference>
<dbReference type="OrthoDB" id="1056775at2"/>
<dbReference type="InterPro" id="IPR013325">
    <property type="entry name" value="RNA_pol_sigma_r2"/>
</dbReference>
<dbReference type="GO" id="GO:0016987">
    <property type="term" value="F:sigma factor activity"/>
    <property type="evidence" value="ECO:0007669"/>
    <property type="project" value="UniProtKB-KW"/>
</dbReference>
<keyword evidence="8" id="KW-1185">Reference proteome</keyword>
<dbReference type="SUPFAM" id="SSF88659">
    <property type="entry name" value="Sigma3 and sigma4 domains of RNA polymerase sigma factors"/>
    <property type="match status" value="1"/>
</dbReference>
<gene>
    <name evidence="7" type="ORF">FO442_07555</name>
</gene>
<name>A0A556N092_9FLAO</name>
<evidence type="ECO:0000256" key="1">
    <source>
        <dbReference type="ARBA" id="ARBA00010641"/>
    </source>
</evidence>
<dbReference type="GO" id="GO:0006352">
    <property type="term" value="P:DNA-templated transcription initiation"/>
    <property type="evidence" value="ECO:0007669"/>
    <property type="project" value="InterPro"/>
</dbReference>
<dbReference type="InterPro" id="IPR007627">
    <property type="entry name" value="RNA_pol_sigma70_r2"/>
</dbReference>
<evidence type="ECO:0000259" key="5">
    <source>
        <dbReference type="Pfam" id="PF04542"/>
    </source>
</evidence>
<feature type="domain" description="RNA polymerase sigma-70 region 2" evidence="5">
    <location>
        <begin position="23"/>
        <end position="89"/>
    </location>
</feature>
<evidence type="ECO:0000313" key="8">
    <source>
        <dbReference type="Proteomes" id="UP000316008"/>
    </source>
</evidence>
<dbReference type="PANTHER" id="PTHR43133:SF46">
    <property type="entry name" value="RNA POLYMERASE SIGMA-70 FACTOR ECF SUBFAMILY"/>
    <property type="match status" value="1"/>
</dbReference>
<evidence type="ECO:0000256" key="3">
    <source>
        <dbReference type="ARBA" id="ARBA00023082"/>
    </source>
</evidence>
<dbReference type="RefSeq" id="WP_144332556.1">
    <property type="nucleotide sequence ID" value="NZ_VLPL01000003.1"/>
</dbReference>
<dbReference type="NCBIfam" id="TIGR02937">
    <property type="entry name" value="sigma70-ECF"/>
    <property type="match status" value="1"/>
</dbReference>
<dbReference type="CDD" id="cd06171">
    <property type="entry name" value="Sigma70_r4"/>
    <property type="match status" value="1"/>
</dbReference>
<dbReference type="PANTHER" id="PTHR43133">
    <property type="entry name" value="RNA POLYMERASE ECF-TYPE SIGMA FACTO"/>
    <property type="match status" value="1"/>
</dbReference>
<dbReference type="AlphaFoldDB" id="A0A556N092"/>
<accession>A0A556N092</accession>
<dbReference type="InterPro" id="IPR013324">
    <property type="entry name" value="RNA_pol_sigma_r3/r4-like"/>
</dbReference>
<dbReference type="InterPro" id="IPR014284">
    <property type="entry name" value="RNA_pol_sigma-70_dom"/>
</dbReference>
<dbReference type="Pfam" id="PF08281">
    <property type="entry name" value="Sigma70_r4_2"/>
    <property type="match status" value="1"/>
</dbReference>
<feature type="domain" description="RNA polymerase sigma factor 70 region 4 type 2" evidence="6">
    <location>
        <begin position="115"/>
        <end position="163"/>
    </location>
</feature>
<sequence length="172" mass="19685">MSAEYKDIIEGCANWERSAQERLYRLFSKDLFKVCKLYGADTQDAEDMLHDAYMHIYKNIGSYTFTGSFEGWLRRVTVNCCLQTLRKRKNFAQLGDVPFIDQEESELETGIPFAKVLEEINLLPTKAGLVLKLYALEGWSHSEIAEELEISVGTSKSQLNYARSVLKQKLVS</sequence>
<proteinExistence type="inferred from homology"/>
<evidence type="ECO:0000256" key="2">
    <source>
        <dbReference type="ARBA" id="ARBA00023015"/>
    </source>
</evidence>
<keyword evidence="3" id="KW-0731">Sigma factor</keyword>
<evidence type="ECO:0000259" key="6">
    <source>
        <dbReference type="Pfam" id="PF08281"/>
    </source>
</evidence>
<comment type="caution">
    <text evidence="7">The sequence shown here is derived from an EMBL/GenBank/DDBJ whole genome shotgun (WGS) entry which is preliminary data.</text>
</comment>
<dbReference type="EMBL" id="VLPL01000003">
    <property type="protein sequence ID" value="TSJ45600.1"/>
    <property type="molecule type" value="Genomic_DNA"/>
</dbReference>
<keyword evidence="2" id="KW-0805">Transcription regulation</keyword>
<dbReference type="Gene3D" id="1.10.10.10">
    <property type="entry name" value="Winged helix-like DNA-binding domain superfamily/Winged helix DNA-binding domain"/>
    <property type="match status" value="1"/>
</dbReference>
<organism evidence="7 8">
    <name type="scientific">Fluviicola chungangensis</name>
    <dbReference type="NCBI Taxonomy" id="2597671"/>
    <lineage>
        <taxon>Bacteria</taxon>
        <taxon>Pseudomonadati</taxon>
        <taxon>Bacteroidota</taxon>
        <taxon>Flavobacteriia</taxon>
        <taxon>Flavobacteriales</taxon>
        <taxon>Crocinitomicaceae</taxon>
        <taxon>Fluviicola</taxon>
    </lineage>
</organism>
<dbReference type="InterPro" id="IPR013249">
    <property type="entry name" value="RNA_pol_sigma70_r4_t2"/>
</dbReference>